<evidence type="ECO:0008006" key="3">
    <source>
        <dbReference type="Google" id="ProtNLM"/>
    </source>
</evidence>
<dbReference type="Proteomes" id="UP000321301">
    <property type="component" value="Unassembled WGS sequence"/>
</dbReference>
<accession>A0A512CFD7</accession>
<dbReference type="AlphaFoldDB" id="A0A512CFD7"/>
<reference evidence="1 2" key="1">
    <citation type="submission" date="2019-07" db="EMBL/GenBank/DDBJ databases">
        <title>Whole genome shotgun sequence of Cyclobacterium qasimii NBRC 106168.</title>
        <authorList>
            <person name="Hosoyama A."/>
            <person name="Uohara A."/>
            <person name="Ohji S."/>
            <person name="Ichikawa N."/>
        </authorList>
    </citation>
    <scope>NUCLEOTIDE SEQUENCE [LARGE SCALE GENOMIC DNA]</scope>
    <source>
        <strain evidence="1 2">NBRC 106168</strain>
    </source>
</reference>
<dbReference type="RefSeq" id="WP_020891166.1">
    <property type="nucleotide sequence ID" value="NZ_BJYV01000018.1"/>
</dbReference>
<comment type="caution">
    <text evidence="1">The sequence shown here is derived from an EMBL/GenBank/DDBJ whole genome shotgun (WGS) entry which is preliminary data.</text>
</comment>
<proteinExistence type="predicted"/>
<dbReference type="Pfam" id="PF15601">
    <property type="entry name" value="Imm70"/>
    <property type="match status" value="1"/>
</dbReference>
<name>A0A512CFD7_9BACT</name>
<organism evidence="1 2">
    <name type="scientific">Cyclobacterium qasimii</name>
    <dbReference type="NCBI Taxonomy" id="1350429"/>
    <lineage>
        <taxon>Bacteria</taxon>
        <taxon>Pseudomonadati</taxon>
        <taxon>Bacteroidota</taxon>
        <taxon>Cytophagia</taxon>
        <taxon>Cytophagales</taxon>
        <taxon>Cyclobacteriaceae</taxon>
        <taxon>Cyclobacterium</taxon>
    </lineage>
</organism>
<dbReference type="EMBL" id="BJYV01000018">
    <property type="protein sequence ID" value="GEO22939.1"/>
    <property type="molecule type" value="Genomic_DNA"/>
</dbReference>
<keyword evidence="2" id="KW-1185">Reference proteome</keyword>
<dbReference type="InterPro" id="IPR028185">
    <property type="entry name" value="Imm70"/>
</dbReference>
<gene>
    <name evidence="1" type="ORF">CQA01_34730</name>
</gene>
<sequence length="136" mass="15899">MGVHLRTSHFIYEVGSSEFFISFFDTIEIRLTKGLFGKNYPVVLTDFYSGKISLDKLETAEKELAEIRKRLKRLKPYKVVWDKNDLARQPPWGNEISEDVTNLSNYFVPSDGRDLFEVIFRAIEMAKKEKCELIIE</sequence>
<evidence type="ECO:0000313" key="1">
    <source>
        <dbReference type="EMBL" id="GEO22939.1"/>
    </source>
</evidence>
<protein>
    <recommendedName>
        <fullName evidence="3">Immunity protein 70</fullName>
    </recommendedName>
</protein>
<evidence type="ECO:0000313" key="2">
    <source>
        <dbReference type="Proteomes" id="UP000321301"/>
    </source>
</evidence>